<evidence type="ECO:0000313" key="3">
    <source>
        <dbReference type="RefSeq" id="XP_009790665.1"/>
    </source>
</evidence>
<protein>
    <submittedName>
        <fullName evidence="3">Phylloplanin-like</fullName>
    </submittedName>
</protein>
<organism evidence="2 3">
    <name type="scientific">Nicotiana sylvestris</name>
    <name type="common">Wood tobacco</name>
    <name type="synonym">South American tobacco</name>
    <dbReference type="NCBI Taxonomy" id="4096"/>
    <lineage>
        <taxon>Eukaryota</taxon>
        <taxon>Viridiplantae</taxon>
        <taxon>Streptophyta</taxon>
        <taxon>Embryophyta</taxon>
        <taxon>Tracheophyta</taxon>
        <taxon>Spermatophyta</taxon>
        <taxon>Magnoliopsida</taxon>
        <taxon>eudicotyledons</taxon>
        <taxon>Gunneridae</taxon>
        <taxon>Pentapetalae</taxon>
        <taxon>asterids</taxon>
        <taxon>lamiids</taxon>
        <taxon>Solanales</taxon>
        <taxon>Solanaceae</taxon>
        <taxon>Nicotianoideae</taxon>
        <taxon>Nicotianeae</taxon>
        <taxon>Nicotiana</taxon>
    </lineage>
</organism>
<evidence type="ECO:0000256" key="1">
    <source>
        <dbReference type="SAM" id="SignalP"/>
    </source>
</evidence>
<dbReference type="eggNOG" id="ENOG502S17U">
    <property type="taxonomic scope" value="Eukaryota"/>
</dbReference>
<dbReference type="PANTHER" id="PTHR34458:SF5">
    <property type="entry name" value="POLLEN OLE E 1 ALLERGEN AND EXTENSIN FAMILY PROTEIN"/>
    <property type="match status" value="1"/>
</dbReference>
<dbReference type="OrthoDB" id="905355at2759"/>
<gene>
    <name evidence="3" type="primary">LOC104238086</name>
</gene>
<sequence length="148" mass="15421">MASSKNFLIFLLAALIATPAAFAILDPTLVSTHISEQLVFCSVNGNLDVINGLTPPNASVQLRCGATNVISSTITNGSGAFSFVVNTFPLLNCNLVVATPLSTCNATLRFVVRLASSLRLVNITLGSCTGLIRVGLAPTGFILNLNIN</sequence>
<name>A0A1U7XVY9_NICSY</name>
<dbReference type="PANTHER" id="PTHR34458">
    <property type="entry name" value="POLLEN OLE E 1 ALLERGEN AND EXTENSIN FAMILY PROTEIN-RELATED"/>
    <property type="match status" value="1"/>
</dbReference>
<dbReference type="InterPro" id="IPR040404">
    <property type="entry name" value="Phylloplanin-like"/>
</dbReference>
<dbReference type="Proteomes" id="UP000189701">
    <property type="component" value="Unplaced"/>
</dbReference>
<proteinExistence type="predicted"/>
<feature type="signal peptide" evidence="1">
    <location>
        <begin position="1"/>
        <end position="23"/>
    </location>
</feature>
<accession>A0A1U7XVY9</accession>
<reference evidence="3" key="2">
    <citation type="submission" date="2025-08" db="UniProtKB">
        <authorList>
            <consortium name="RefSeq"/>
        </authorList>
    </citation>
    <scope>IDENTIFICATION</scope>
    <source>
        <tissue evidence="3">Leaf</tissue>
    </source>
</reference>
<feature type="chain" id="PRO_5010590118" evidence="1">
    <location>
        <begin position="24"/>
        <end position="148"/>
    </location>
</feature>
<keyword evidence="2" id="KW-1185">Reference proteome</keyword>
<reference evidence="2" key="1">
    <citation type="journal article" date="2013" name="Genome Biol.">
        <title>Reference genomes and transcriptomes of Nicotiana sylvestris and Nicotiana tomentosiformis.</title>
        <authorList>
            <person name="Sierro N."/>
            <person name="Battey J.N."/>
            <person name="Ouadi S."/>
            <person name="Bovet L."/>
            <person name="Goepfert S."/>
            <person name="Bakaher N."/>
            <person name="Peitsch M.C."/>
            <person name="Ivanov N.V."/>
        </authorList>
    </citation>
    <scope>NUCLEOTIDE SEQUENCE [LARGE SCALE GENOMIC DNA]</scope>
</reference>
<evidence type="ECO:0000313" key="2">
    <source>
        <dbReference type="Proteomes" id="UP000189701"/>
    </source>
</evidence>
<keyword evidence="1" id="KW-0732">Signal</keyword>
<dbReference type="AlphaFoldDB" id="A0A1U7XVY9"/>
<dbReference type="RefSeq" id="XP_009790665.1">
    <property type="nucleotide sequence ID" value="XM_009792363.1"/>
</dbReference>